<evidence type="ECO:0000256" key="1">
    <source>
        <dbReference type="SAM" id="Phobius"/>
    </source>
</evidence>
<keyword evidence="3" id="KW-1185">Reference proteome</keyword>
<reference evidence="2 3" key="2">
    <citation type="submission" date="2023-12" db="EMBL/GenBank/DDBJ databases">
        <title>Description of an unclassified Opitutus bacterium of Verrucomicrobiota.</title>
        <authorList>
            <person name="Zhang D.-F."/>
        </authorList>
    </citation>
    <scope>NUCLEOTIDE SEQUENCE [LARGE SCALE GENOMIC DNA]</scope>
    <source>
        <strain evidence="2 3">WL0086</strain>
    </source>
</reference>
<protein>
    <recommendedName>
        <fullName evidence="4">DUF3887 domain-containing protein</fullName>
    </recommendedName>
</protein>
<keyword evidence="1" id="KW-0812">Transmembrane</keyword>
<evidence type="ECO:0008006" key="4">
    <source>
        <dbReference type="Google" id="ProtNLM"/>
    </source>
</evidence>
<feature type="transmembrane region" description="Helical" evidence="1">
    <location>
        <begin position="204"/>
        <end position="221"/>
    </location>
</feature>
<dbReference type="EMBL" id="CP139781">
    <property type="protein sequence ID" value="WRQ85956.1"/>
    <property type="molecule type" value="Genomic_DNA"/>
</dbReference>
<feature type="transmembrane region" description="Helical" evidence="1">
    <location>
        <begin position="246"/>
        <end position="264"/>
    </location>
</feature>
<gene>
    <name evidence="2" type="ORF">K1X11_014175</name>
</gene>
<feature type="transmembrane region" description="Helical" evidence="1">
    <location>
        <begin position="172"/>
        <end position="192"/>
    </location>
</feature>
<feature type="transmembrane region" description="Helical" evidence="1">
    <location>
        <begin position="20"/>
        <end position="41"/>
    </location>
</feature>
<evidence type="ECO:0000313" key="3">
    <source>
        <dbReference type="Proteomes" id="UP000738431"/>
    </source>
</evidence>
<proteinExistence type="predicted"/>
<evidence type="ECO:0000313" key="2">
    <source>
        <dbReference type="EMBL" id="WRQ85956.1"/>
    </source>
</evidence>
<keyword evidence="1" id="KW-1133">Transmembrane helix</keyword>
<dbReference type="RefSeq" id="WP_221031469.1">
    <property type="nucleotide sequence ID" value="NZ_CP139781.1"/>
</dbReference>
<keyword evidence="1" id="KW-0472">Membrane</keyword>
<reference evidence="2 3" key="1">
    <citation type="submission" date="2021-08" db="EMBL/GenBank/DDBJ databases">
        <authorList>
            <person name="Zhang D."/>
            <person name="Zhang A."/>
            <person name="Wang L."/>
        </authorList>
    </citation>
    <scope>NUCLEOTIDE SEQUENCE [LARGE SCALE GENOMIC DNA]</scope>
    <source>
        <strain evidence="2 3">WL0086</strain>
    </source>
</reference>
<organism evidence="2 3">
    <name type="scientific">Actomonas aquatica</name>
    <dbReference type="NCBI Taxonomy" id="2866162"/>
    <lineage>
        <taxon>Bacteria</taxon>
        <taxon>Pseudomonadati</taxon>
        <taxon>Verrucomicrobiota</taxon>
        <taxon>Opitutia</taxon>
        <taxon>Opitutales</taxon>
        <taxon>Opitutaceae</taxon>
        <taxon>Actomonas</taxon>
    </lineage>
</organism>
<accession>A0ABZ1C388</accession>
<name>A0ABZ1C388_9BACT</name>
<dbReference type="Proteomes" id="UP000738431">
    <property type="component" value="Chromosome"/>
</dbReference>
<sequence length="290" mass="32629">MIVVAAPAHRRPRPSHHLNFRWVLAVLVFAIGLTGCSPSVALRKMADDQVEAAAESALDQLKAGDFDALAASIDPELRTENLPGALTQMRNLIPPGEELERSLVNYRFNHQTGRDSVYQIAYLSRFPEGSLLSKFEIRRTDGAMVIAKFTVNPLLAEQGTGYSMSLSGKTPLHYIVLALLVLLPAFTLYTLYTCIRDRLRKHKVWWIFFILIGLTQFSLVWNSGEWGVKLIHFNIPCIGFIYDPNQLSWVFSLSLPVGAILYWVRRPTIRVRPDTPPDLPELPPNPPDTP</sequence>